<comment type="caution">
    <text evidence="2">The sequence shown here is derived from an EMBL/GenBank/DDBJ whole genome shotgun (WGS) entry which is preliminary data.</text>
</comment>
<dbReference type="RefSeq" id="WP_212981522.1">
    <property type="nucleotide sequence ID" value="NZ_AP025343.1"/>
</dbReference>
<keyword evidence="1" id="KW-1133">Transmembrane helix</keyword>
<organism evidence="2 3">
    <name type="scientific">Paenibacillus azoreducens</name>
    <dbReference type="NCBI Taxonomy" id="116718"/>
    <lineage>
        <taxon>Bacteria</taxon>
        <taxon>Bacillati</taxon>
        <taxon>Bacillota</taxon>
        <taxon>Bacilli</taxon>
        <taxon>Bacillales</taxon>
        <taxon>Paenibacillaceae</taxon>
        <taxon>Paenibacillus</taxon>
    </lineage>
</organism>
<feature type="transmembrane region" description="Helical" evidence="1">
    <location>
        <begin position="6"/>
        <end position="27"/>
    </location>
</feature>
<gene>
    <name evidence="2" type="ORF">J34TS1_63100</name>
</gene>
<accession>A0A919YLF1</accession>
<keyword evidence="3" id="KW-1185">Reference proteome</keyword>
<dbReference type="EMBL" id="BORT01000057">
    <property type="protein sequence ID" value="GIO51545.1"/>
    <property type="molecule type" value="Genomic_DNA"/>
</dbReference>
<dbReference type="AlphaFoldDB" id="A0A919YLF1"/>
<evidence type="ECO:0000256" key="1">
    <source>
        <dbReference type="SAM" id="Phobius"/>
    </source>
</evidence>
<evidence type="ECO:0000313" key="3">
    <source>
        <dbReference type="Proteomes" id="UP000682811"/>
    </source>
</evidence>
<feature type="transmembrane region" description="Helical" evidence="1">
    <location>
        <begin position="131"/>
        <end position="154"/>
    </location>
</feature>
<feature type="transmembrane region" description="Helical" evidence="1">
    <location>
        <begin position="100"/>
        <end position="125"/>
    </location>
</feature>
<evidence type="ECO:0000313" key="2">
    <source>
        <dbReference type="EMBL" id="GIO51545.1"/>
    </source>
</evidence>
<keyword evidence="1" id="KW-0472">Membrane</keyword>
<sequence length="207" mass="23599">MKEFIVPIISLVIALLLIVASSSFPLYSRVFWIKKVLNKPYKKFKEVYIQSPTQNGGFQLSRDSQALLDYYLTNFIRAELSDLAFEIRLKSQVQTESNHLVNYVTMGLVPLFSILIACFALFSSILPSGVLVSIFAVTILLVFAIAIIVLFDFASKLYVQEPMNKHLLAIEKVLILIEEGKQETIKPHRTLNSVRRNHPKRRVRGSK</sequence>
<keyword evidence="1" id="KW-0812">Transmembrane</keyword>
<proteinExistence type="predicted"/>
<name>A0A919YLF1_9BACL</name>
<dbReference type="Proteomes" id="UP000682811">
    <property type="component" value="Unassembled WGS sequence"/>
</dbReference>
<protein>
    <submittedName>
        <fullName evidence="2">Uncharacterized protein</fullName>
    </submittedName>
</protein>
<reference evidence="2 3" key="1">
    <citation type="submission" date="2021-03" db="EMBL/GenBank/DDBJ databases">
        <title>Antimicrobial resistance genes in bacteria isolated from Japanese honey, and their potential for conferring macrolide and lincosamide resistance in the American foulbrood pathogen Paenibacillus larvae.</title>
        <authorList>
            <person name="Okamoto M."/>
            <person name="Kumagai M."/>
            <person name="Kanamori H."/>
            <person name="Takamatsu D."/>
        </authorList>
    </citation>
    <scope>NUCLEOTIDE SEQUENCE [LARGE SCALE GENOMIC DNA]</scope>
    <source>
        <strain evidence="2 3">J34TS1</strain>
    </source>
</reference>